<dbReference type="InterPro" id="IPR032466">
    <property type="entry name" value="Metal_Hydrolase"/>
</dbReference>
<dbReference type="SUPFAM" id="SSF51338">
    <property type="entry name" value="Composite domain of metallo-dependent hydrolases"/>
    <property type="match status" value="1"/>
</dbReference>
<organism evidence="9 10">
    <name type="scientific">Ardenticatena maritima</name>
    <dbReference type="NCBI Taxonomy" id="872965"/>
    <lineage>
        <taxon>Bacteria</taxon>
        <taxon>Bacillati</taxon>
        <taxon>Chloroflexota</taxon>
        <taxon>Ardenticatenia</taxon>
        <taxon>Ardenticatenales</taxon>
        <taxon>Ardenticatenaceae</taxon>
        <taxon>Ardenticatena</taxon>
    </lineage>
</organism>
<dbReference type="InterPro" id="IPR006680">
    <property type="entry name" value="Amidohydro-rel"/>
</dbReference>
<evidence type="ECO:0000256" key="2">
    <source>
        <dbReference type="ARBA" id="ARBA00012782"/>
    </source>
</evidence>
<evidence type="ECO:0000313" key="10">
    <source>
        <dbReference type="Proteomes" id="UP000050502"/>
    </source>
</evidence>
<dbReference type="PANTHER" id="PTHR11113">
    <property type="entry name" value="N-ACETYLGLUCOSAMINE-6-PHOSPHATE DEACETYLASE"/>
    <property type="match status" value="1"/>
</dbReference>
<feature type="domain" description="Adenine deaminase C-terminal" evidence="8">
    <location>
        <begin position="400"/>
        <end position="567"/>
    </location>
</feature>
<dbReference type="HAMAP" id="MF_01518">
    <property type="entry name" value="Adenine_deamin"/>
    <property type="match status" value="1"/>
</dbReference>
<evidence type="ECO:0000259" key="7">
    <source>
        <dbReference type="Pfam" id="PF01979"/>
    </source>
</evidence>
<dbReference type="EC" id="3.5.4.2" evidence="2 6"/>
<dbReference type="GO" id="GO:0006146">
    <property type="term" value="P:adenine catabolic process"/>
    <property type="evidence" value="ECO:0007669"/>
    <property type="project" value="InterPro"/>
</dbReference>
<comment type="similarity">
    <text evidence="1 6">Belongs to the metallo-dependent hydrolases superfamily. Adenine deaminase family.</text>
</comment>
<dbReference type="Pfam" id="PF13382">
    <property type="entry name" value="Adenine_deam_C"/>
    <property type="match status" value="1"/>
</dbReference>
<evidence type="ECO:0000313" key="9">
    <source>
        <dbReference type="EMBL" id="KPL88315.1"/>
    </source>
</evidence>
<dbReference type="Pfam" id="PF01979">
    <property type="entry name" value="Amidohydro_1"/>
    <property type="match status" value="1"/>
</dbReference>
<dbReference type="InterPro" id="IPR006679">
    <property type="entry name" value="Adenine_deam"/>
</dbReference>
<dbReference type="EMBL" id="LGKN01000004">
    <property type="protein sequence ID" value="KPL88315.1"/>
    <property type="molecule type" value="Genomic_DNA"/>
</dbReference>
<dbReference type="Proteomes" id="UP000050502">
    <property type="component" value="Unassembled WGS sequence"/>
</dbReference>
<dbReference type="InterPro" id="IPR011059">
    <property type="entry name" value="Metal-dep_hydrolase_composite"/>
</dbReference>
<feature type="domain" description="Amidohydrolase-related" evidence="7">
    <location>
        <begin position="65"/>
        <end position="349"/>
    </location>
</feature>
<keyword evidence="3 6" id="KW-0378">Hydrolase</keyword>
<evidence type="ECO:0000256" key="3">
    <source>
        <dbReference type="ARBA" id="ARBA00022801"/>
    </source>
</evidence>
<comment type="catalytic activity">
    <reaction evidence="5 6">
        <text>adenine + H2O + H(+) = hypoxanthine + NH4(+)</text>
        <dbReference type="Rhea" id="RHEA:23688"/>
        <dbReference type="ChEBI" id="CHEBI:15377"/>
        <dbReference type="ChEBI" id="CHEBI:15378"/>
        <dbReference type="ChEBI" id="CHEBI:16708"/>
        <dbReference type="ChEBI" id="CHEBI:17368"/>
        <dbReference type="ChEBI" id="CHEBI:28938"/>
        <dbReference type="EC" id="3.5.4.2"/>
    </reaction>
</comment>
<dbReference type="Gene3D" id="3.20.20.140">
    <property type="entry name" value="Metal-dependent hydrolases"/>
    <property type="match status" value="1"/>
</dbReference>
<name>A0A0P6Y6D7_9CHLR</name>
<proteinExistence type="inferred from homology"/>
<dbReference type="GO" id="GO:0000034">
    <property type="term" value="F:adenine deaminase activity"/>
    <property type="evidence" value="ECO:0007669"/>
    <property type="project" value="UniProtKB-UniRule"/>
</dbReference>
<reference evidence="9 10" key="1">
    <citation type="submission" date="2015-07" db="EMBL/GenBank/DDBJ databases">
        <title>Whole genome sequence of Ardenticatena maritima DSM 23922.</title>
        <authorList>
            <person name="Hemp J."/>
            <person name="Ward L.M."/>
            <person name="Pace L.A."/>
            <person name="Fischer W.W."/>
        </authorList>
    </citation>
    <scope>NUCLEOTIDE SEQUENCE [LARGE SCALE GENOMIC DNA]</scope>
    <source>
        <strain evidence="9 10">110S</strain>
    </source>
</reference>
<evidence type="ECO:0000256" key="4">
    <source>
        <dbReference type="ARBA" id="ARBA00023211"/>
    </source>
</evidence>
<evidence type="ECO:0000256" key="6">
    <source>
        <dbReference type="HAMAP-Rule" id="MF_01518"/>
    </source>
</evidence>
<dbReference type="NCBIfam" id="TIGR01178">
    <property type="entry name" value="ade"/>
    <property type="match status" value="1"/>
</dbReference>
<comment type="caution">
    <text evidence="9">The sequence shown here is derived from an EMBL/GenBank/DDBJ whole genome shotgun (WGS) entry which is preliminary data.</text>
</comment>
<dbReference type="CDD" id="cd01295">
    <property type="entry name" value="AdeC"/>
    <property type="match status" value="1"/>
</dbReference>
<evidence type="ECO:0000256" key="5">
    <source>
        <dbReference type="ARBA" id="ARBA00047720"/>
    </source>
</evidence>
<evidence type="ECO:0000259" key="8">
    <source>
        <dbReference type="Pfam" id="PF13382"/>
    </source>
</evidence>
<dbReference type="Gene3D" id="2.30.40.10">
    <property type="entry name" value="Urease, subunit C, domain 1"/>
    <property type="match status" value="1"/>
</dbReference>
<dbReference type="AlphaFoldDB" id="A0A0P6Y6D7"/>
<comment type="cofactor">
    <cofactor evidence="6">
        <name>Mn(2+)</name>
        <dbReference type="ChEBI" id="CHEBI:29035"/>
    </cofactor>
</comment>
<dbReference type="SUPFAM" id="SSF51556">
    <property type="entry name" value="Metallo-dependent hydrolases"/>
    <property type="match status" value="1"/>
</dbReference>
<evidence type="ECO:0000256" key="1">
    <source>
        <dbReference type="ARBA" id="ARBA00006773"/>
    </source>
</evidence>
<dbReference type="RefSeq" id="WP_060687330.1">
    <property type="nucleotide sequence ID" value="NZ_LGKN01000004.1"/>
</dbReference>
<sequence>MNLERRIAAAHGDEPADLVLRGGRLINVFSGDIETADIAIADGVIVGIGDGYEGKQTIDVSGKWLAPGLIDGHMHVESTQVTVPEFARAVVPRGTTAAVFDPHEIANVHGLDGIRYILESRRGVPMSIFVMASSCVPATHMETTGAALTADDLALLFDEEGVIGLAEMMNFPGVIYRDPAVLAKIRLAHARRVPIDGHSPGVRGRDLNAYIVAGIGSDHESTTAEEAAEKLRRGMYVLIREASSARNLEALLPIVTPANSRRCCWATDDRHPGDLLHEGHVDHLVRKAIALGLDPITAIQMGSINTAEWFGLDRRGYGALAPGFRADILVLDDLNTFRVQRVFVEGRLVAEEGRLLVNVPPAPSTLPPSVHINWDAFPGFDIPAPAGHSTARVIEVIEGQIVTGERFMPARIENNRALADPTRDMLKLAVVERHHGTGNVGVAFVTGFGLQRGALASSVAHDSHNIIVVGTNDDDMLAAVRAIETLGGGQVAVADGELLAALPLPIAGLMSDRPLEEVAAQDEAIHHAARALGCRLSSPFMALSFLALPVIPKLKLTDKGLVDVERFDFVEIWVD</sequence>
<keyword evidence="4 6" id="KW-0464">Manganese</keyword>
<protein>
    <recommendedName>
        <fullName evidence="2 6">Adenine deaminase</fullName>
        <shortName evidence="6">Adenase</shortName>
        <shortName evidence="6">Adenine aminase</shortName>
        <ecNumber evidence="2 6">3.5.4.2</ecNumber>
    </recommendedName>
</protein>
<dbReference type="PANTHER" id="PTHR11113:SF2">
    <property type="entry name" value="ADENINE DEAMINASE"/>
    <property type="match status" value="1"/>
</dbReference>
<dbReference type="InterPro" id="IPR026912">
    <property type="entry name" value="Adenine_deam_C"/>
</dbReference>
<dbReference type="PATRIC" id="fig|872965.6.peg.1157"/>
<accession>A0A0P6Y6D7</accession>
<gene>
    <name evidence="6" type="primary">ade</name>
    <name evidence="9" type="ORF">SE16_05655</name>
</gene>